<name>A0ABS4GDP4_9FIRM</name>
<organism evidence="1 2">
    <name type="scientific">Sedimentibacter acidaminivorans</name>
    <dbReference type="NCBI Taxonomy" id="913099"/>
    <lineage>
        <taxon>Bacteria</taxon>
        <taxon>Bacillati</taxon>
        <taxon>Bacillota</taxon>
        <taxon>Tissierellia</taxon>
        <taxon>Sedimentibacter</taxon>
    </lineage>
</organism>
<dbReference type="Gene3D" id="3.90.420.10">
    <property type="entry name" value="Oxidoreductase, molybdopterin-binding domain"/>
    <property type="match status" value="2"/>
</dbReference>
<dbReference type="InterPro" id="IPR015943">
    <property type="entry name" value="WD40/YVTN_repeat-like_dom_sf"/>
</dbReference>
<dbReference type="RefSeq" id="WP_209511566.1">
    <property type="nucleotide sequence ID" value="NZ_JAGGKS010000004.1"/>
</dbReference>
<protein>
    <recommendedName>
        <fullName evidence="3">Two component regulator propeller</fullName>
    </recommendedName>
</protein>
<dbReference type="InterPro" id="IPR036374">
    <property type="entry name" value="OxRdtase_Mopterin-bd_sf"/>
</dbReference>
<dbReference type="Pfam" id="PF07494">
    <property type="entry name" value="Reg_prop"/>
    <property type="match status" value="1"/>
</dbReference>
<accession>A0ABS4GDP4</accession>
<comment type="caution">
    <text evidence="1">The sequence shown here is derived from an EMBL/GenBank/DDBJ whole genome shotgun (WGS) entry which is preliminary data.</text>
</comment>
<gene>
    <name evidence="1" type="ORF">J2Z76_001687</name>
</gene>
<evidence type="ECO:0000313" key="1">
    <source>
        <dbReference type="EMBL" id="MBP1925826.1"/>
    </source>
</evidence>
<sequence>MNIKKTRIITWIIVAAMIFSQGTLINITSVEATVNASMLITGTGINQDINITPSDWSKYKLVERTYSTNNSLNFHKIIKTKGYDLFELIGIDNLKTDKDYEIKFTCSDGAEFKKKISELKNTFYYSDFTENFKIKSSPLIAMYTAVLADFPKDSFNPPVKWDDKVITENDLDKDFPKFVFGQTSIDDMNMSQWGKRIVTITVGDEKTNNTVDDDKGVDDKSTYKHISYSGAPYNIDAITSATLTIEGPGVEGYRAISMRQIEEETAGQEKGIYNEKINTKVVRNSYEGINVKYLIDNFVKAKDNAGNIIFKDKSRKTILTCPIKDAEKYMVAYGINEVPLVFLDSDVGYKDEKYNDNGCFKLVTEQQESIAKEFSNVAYIYIEERDAKNIFEHSYAPYNDSKYKSYELVIHGDGIGKEVRYKVSDIEAMKNLQISKEYSLSNSEYFWYYNTYKGVPLWDLLLKAGMNPKINDNTKVQIIAADNYNFPPMTIKEIKDDSLYGYYEKSVYDKGDGEFNGKDVKPLYTGAPVLVAYGFNGYPYVTRPNDAGYNAGIGNDGGPLRIIFGKTNYQHTNGSNQVQFVKEIIIGEGKALNNEVEGTETTAGGEKTQIQVDENSSWKHNQGVYETYKDMPVLRVTGSQVKEPMTFTLGQVEAITEYALRDVYTGDGIHEFEGINLWAIISKVVGVKDEVDVPSIRIFSGVNYNQILKSNEQVVNGVTNSQGKIKDIILAYAVDGYPLVGNEGDIGYANNNAHGPLRLIIEENKSMWVKWADCIVVGTGDYEAPDIKDVKDLTFGEQEKEQDVSLNSTLNKIWVTFRNDTGKELPEASVRSMEYDSQGNMWIGTNNGGVSVRSPKGEWNLYKEIITEKGENVKVDTSYAIVQRENGELWMAIGGPETPKGILVKKDNNWNLINTNNSKLPSDFVQEIELDGNGGLWIGTGIGAVHVDKDENWTIYDKTTGLLLDSIDAIELDGKGGVWLGFFVEANGEGTDMVCKGAYQHIDVDGKITTYTNFENKSYGGNWVRSISIDDKGGVWVTRSGNYTGQGHGEVDYVLDGVRTVYTAEQIYPGISTDDDIRLVHVSKDGKLYVATKLSGVLVCNKPGEIVEKYNSTTVFPNKKWDNIYYLKEVDGETVIGSNGGLAVLKEAKTLEDIKFNCIKESINKVSTMVVMLFRLF</sequence>
<dbReference type="EMBL" id="JAGGKS010000004">
    <property type="protein sequence ID" value="MBP1925826.1"/>
    <property type="molecule type" value="Genomic_DNA"/>
</dbReference>
<dbReference type="Proteomes" id="UP001519342">
    <property type="component" value="Unassembled WGS sequence"/>
</dbReference>
<dbReference type="Gene3D" id="2.130.10.10">
    <property type="entry name" value="YVTN repeat-like/Quinoprotein amine dehydrogenase"/>
    <property type="match status" value="2"/>
</dbReference>
<proteinExistence type="predicted"/>
<evidence type="ECO:0008006" key="3">
    <source>
        <dbReference type="Google" id="ProtNLM"/>
    </source>
</evidence>
<reference evidence="1 2" key="1">
    <citation type="submission" date="2021-03" db="EMBL/GenBank/DDBJ databases">
        <title>Genomic Encyclopedia of Type Strains, Phase IV (KMG-IV): sequencing the most valuable type-strain genomes for metagenomic binning, comparative biology and taxonomic classification.</title>
        <authorList>
            <person name="Goeker M."/>
        </authorList>
    </citation>
    <scope>NUCLEOTIDE SEQUENCE [LARGE SCALE GENOMIC DNA]</scope>
    <source>
        <strain evidence="1 2">DSM 24004</strain>
    </source>
</reference>
<keyword evidence="2" id="KW-1185">Reference proteome</keyword>
<dbReference type="SUPFAM" id="SSF63829">
    <property type="entry name" value="Calcium-dependent phosphotriesterase"/>
    <property type="match status" value="1"/>
</dbReference>
<dbReference type="InterPro" id="IPR011110">
    <property type="entry name" value="Reg_prop"/>
</dbReference>
<evidence type="ECO:0000313" key="2">
    <source>
        <dbReference type="Proteomes" id="UP001519342"/>
    </source>
</evidence>
<dbReference type="SUPFAM" id="SSF56524">
    <property type="entry name" value="Oxidoreductase molybdopterin-binding domain"/>
    <property type="match status" value="1"/>
</dbReference>